<dbReference type="EMBL" id="BARS01049185">
    <property type="protein sequence ID" value="GAG30257.1"/>
    <property type="molecule type" value="Genomic_DNA"/>
</dbReference>
<sequence length="71" mass="8372">EELHTAFYREDRGYIRVDSGDVFKDKIKRSPDRFMALCMTHADGIVPQPEPPVDITEVRKKNKLRRQAWNV</sequence>
<name>X0X4A5_9ZZZZ</name>
<reference evidence="1" key="1">
    <citation type="journal article" date="2014" name="Front. Microbiol.">
        <title>High frequency of phylogenetically diverse reductive dehalogenase-homologous genes in deep subseafloor sedimentary metagenomes.</title>
        <authorList>
            <person name="Kawai M."/>
            <person name="Futagami T."/>
            <person name="Toyoda A."/>
            <person name="Takaki Y."/>
            <person name="Nishi S."/>
            <person name="Hori S."/>
            <person name="Arai W."/>
            <person name="Tsubouchi T."/>
            <person name="Morono Y."/>
            <person name="Uchiyama I."/>
            <person name="Ito T."/>
            <person name="Fujiyama A."/>
            <person name="Inagaki F."/>
            <person name="Takami H."/>
        </authorList>
    </citation>
    <scope>NUCLEOTIDE SEQUENCE</scope>
    <source>
        <strain evidence="1">Expedition CK06-06</strain>
    </source>
</reference>
<organism evidence="1">
    <name type="scientific">marine sediment metagenome</name>
    <dbReference type="NCBI Taxonomy" id="412755"/>
    <lineage>
        <taxon>unclassified sequences</taxon>
        <taxon>metagenomes</taxon>
        <taxon>ecological metagenomes</taxon>
    </lineage>
</organism>
<proteinExistence type="predicted"/>
<dbReference type="AlphaFoldDB" id="X0X4A5"/>
<accession>X0X4A5</accession>
<feature type="non-terminal residue" evidence="1">
    <location>
        <position position="1"/>
    </location>
</feature>
<comment type="caution">
    <text evidence="1">The sequence shown here is derived from an EMBL/GenBank/DDBJ whole genome shotgun (WGS) entry which is preliminary data.</text>
</comment>
<evidence type="ECO:0000313" key="1">
    <source>
        <dbReference type="EMBL" id="GAG30257.1"/>
    </source>
</evidence>
<gene>
    <name evidence="1" type="ORF">S01H1_73596</name>
</gene>
<protein>
    <submittedName>
        <fullName evidence="1">Uncharacterized protein</fullName>
    </submittedName>
</protein>